<feature type="transmembrane region" description="Helical" evidence="5">
    <location>
        <begin position="12"/>
        <end position="33"/>
    </location>
</feature>
<dbReference type="Gene3D" id="2.60.40.10">
    <property type="entry name" value="Immunoglobulins"/>
    <property type="match status" value="1"/>
</dbReference>
<keyword evidence="1" id="KW-0732">Signal</keyword>
<organism evidence="7 8">
    <name type="scientific">Chrysemys picta bellii</name>
    <name type="common">Western painted turtle</name>
    <name type="synonym">Emys bellii</name>
    <dbReference type="NCBI Taxonomy" id="8478"/>
    <lineage>
        <taxon>Eukaryota</taxon>
        <taxon>Metazoa</taxon>
        <taxon>Chordata</taxon>
        <taxon>Craniata</taxon>
        <taxon>Vertebrata</taxon>
        <taxon>Euteleostomi</taxon>
        <taxon>Archelosauria</taxon>
        <taxon>Testudinata</taxon>
        <taxon>Testudines</taxon>
        <taxon>Cryptodira</taxon>
        <taxon>Durocryptodira</taxon>
        <taxon>Testudinoidea</taxon>
        <taxon>Emydidae</taxon>
        <taxon>Chrysemys</taxon>
    </lineage>
</organism>
<dbReference type="PANTHER" id="PTHR19367">
    <property type="entry name" value="T-CELL RECEPTOR ALPHA CHAIN V REGION"/>
    <property type="match status" value="1"/>
</dbReference>
<keyword evidence="5" id="KW-0472">Membrane</keyword>
<dbReference type="Proteomes" id="UP000694380">
    <property type="component" value="Unplaced"/>
</dbReference>
<evidence type="ECO:0000256" key="5">
    <source>
        <dbReference type="SAM" id="Phobius"/>
    </source>
</evidence>
<protein>
    <recommendedName>
        <fullName evidence="6">Immunoglobulin V-set domain-containing protein</fullName>
    </recommendedName>
</protein>
<dbReference type="InterPro" id="IPR013783">
    <property type="entry name" value="Ig-like_fold"/>
</dbReference>
<dbReference type="GO" id="GO:0002250">
    <property type="term" value="P:adaptive immune response"/>
    <property type="evidence" value="ECO:0007669"/>
    <property type="project" value="UniProtKB-KW"/>
</dbReference>
<evidence type="ECO:0000256" key="4">
    <source>
        <dbReference type="ARBA" id="ARBA00023319"/>
    </source>
</evidence>
<keyword evidence="5" id="KW-0812">Transmembrane</keyword>
<dbReference type="Ensembl" id="ENSCPBT00000004482.1">
    <property type="protein sequence ID" value="ENSCPBP00000003666.1"/>
    <property type="gene ID" value="ENSCPBG00000002994.1"/>
</dbReference>
<reference evidence="7" key="2">
    <citation type="submission" date="2025-09" db="UniProtKB">
        <authorList>
            <consortium name="Ensembl"/>
        </authorList>
    </citation>
    <scope>IDENTIFICATION</scope>
</reference>
<evidence type="ECO:0000256" key="3">
    <source>
        <dbReference type="ARBA" id="ARBA00023170"/>
    </source>
</evidence>
<evidence type="ECO:0000313" key="7">
    <source>
        <dbReference type="Ensembl" id="ENSCPBP00000003666.1"/>
    </source>
</evidence>
<dbReference type="InterPro" id="IPR051287">
    <property type="entry name" value="TCR_variable_region"/>
</dbReference>
<accession>A0A8C3FD45</accession>
<proteinExistence type="predicted"/>
<keyword evidence="3" id="KW-0675">Receptor</keyword>
<evidence type="ECO:0000313" key="8">
    <source>
        <dbReference type="Proteomes" id="UP000694380"/>
    </source>
</evidence>
<dbReference type="Pfam" id="PF07686">
    <property type="entry name" value="V-set"/>
    <property type="match status" value="1"/>
</dbReference>
<evidence type="ECO:0000256" key="2">
    <source>
        <dbReference type="ARBA" id="ARBA00023130"/>
    </source>
</evidence>
<evidence type="ECO:0000259" key="6">
    <source>
        <dbReference type="Pfam" id="PF07686"/>
    </source>
</evidence>
<dbReference type="SUPFAM" id="SSF48726">
    <property type="entry name" value="Immunoglobulin"/>
    <property type="match status" value="1"/>
</dbReference>
<dbReference type="AlphaFoldDB" id="A0A8C3FD45"/>
<reference evidence="7" key="1">
    <citation type="submission" date="2025-08" db="UniProtKB">
        <authorList>
            <consortium name="Ensembl"/>
        </authorList>
    </citation>
    <scope>IDENTIFICATION</scope>
</reference>
<dbReference type="InterPro" id="IPR013106">
    <property type="entry name" value="Ig_V-set"/>
</dbReference>
<keyword evidence="5" id="KW-1133">Transmembrane helix</keyword>
<keyword evidence="8" id="KW-1185">Reference proteome</keyword>
<dbReference type="InterPro" id="IPR036179">
    <property type="entry name" value="Ig-like_dom_sf"/>
</dbReference>
<keyword evidence="2" id="KW-0391">Immunity</keyword>
<name>A0A8C3FD45_CHRPI</name>
<keyword evidence="4" id="KW-0393">Immunoglobulin domain</keyword>
<dbReference type="GeneTree" id="ENSGT00940000153073"/>
<keyword evidence="2" id="KW-1064">Adaptive immunity</keyword>
<feature type="domain" description="Immunoglobulin V-set" evidence="6">
    <location>
        <begin position="71"/>
        <end position="156"/>
    </location>
</feature>
<sequence length="194" mass="22034">MFAWFLRADFGFLFLCLFFSETTTLLLYLFIVFSRSVSAPVLFYLSVSVFCSVPPTEGIYGADSVTQTEGTIMISQWDPVRLNCTYQFSASVTVYPFWYVQFPNQPPRLLLRDLGREASDEGIRKGFDATHDKKNKSFHLWKPSSELSDSATYYCADTGVCGRLGSRRGNSANTEFKTEISHTLLRSLCFPFLP</sequence>
<dbReference type="PANTHER" id="PTHR19367:SF18">
    <property type="entry name" value="T CELL RECEPTOR ALPHA VARIABLE 16"/>
    <property type="match status" value="1"/>
</dbReference>
<evidence type="ECO:0000256" key="1">
    <source>
        <dbReference type="ARBA" id="ARBA00022729"/>
    </source>
</evidence>